<comment type="caution">
    <text evidence="2">The sequence shown here is derived from an EMBL/GenBank/DDBJ whole genome shotgun (WGS) entry which is preliminary data.</text>
</comment>
<organism evidence="2 3">
    <name type="scientific">Alectura lathami</name>
    <name type="common">Australian brush turkey</name>
    <dbReference type="NCBI Taxonomy" id="81907"/>
    <lineage>
        <taxon>Eukaryota</taxon>
        <taxon>Metazoa</taxon>
        <taxon>Chordata</taxon>
        <taxon>Craniata</taxon>
        <taxon>Vertebrata</taxon>
        <taxon>Euteleostomi</taxon>
        <taxon>Archelosauria</taxon>
        <taxon>Archosauria</taxon>
        <taxon>Dinosauria</taxon>
        <taxon>Saurischia</taxon>
        <taxon>Theropoda</taxon>
        <taxon>Coelurosauria</taxon>
        <taxon>Aves</taxon>
        <taxon>Neognathae</taxon>
        <taxon>Galloanserae</taxon>
        <taxon>Galliformes</taxon>
        <taxon>Megapodiidae</taxon>
        <taxon>Alectura</taxon>
    </lineage>
</organism>
<dbReference type="AlphaFoldDB" id="A0A7L0WX94"/>
<evidence type="ECO:0000256" key="1">
    <source>
        <dbReference type="SAM" id="MobiDB-lite"/>
    </source>
</evidence>
<name>A0A7L0WX94_ALELA</name>
<evidence type="ECO:0000313" key="2">
    <source>
        <dbReference type="EMBL" id="NXL96125.1"/>
    </source>
</evidence>
<dbReference type="InterPro" id="IPR031046">
    <property type="entry name" value="CARNS1"/>
</dbReference>
<reference evidence="2 3" key="1">
    <citation type="submission" date="2019-09" db="EMBL/GenBank/DDBJ databases">
        <title>Bird 10,000 Genomes (B10K) Project - Family phase.</title>
        <authorList>
            <person name="Zhang G."/>
        </authorList>
    </citation>
    <scope>NUCLEOTIDE SEQUENCE [LARGE SCALE GENOMIC DNA]</scope>
    <source>
        <strain evidence="2">B10K-DU-001-39</strain>
        <tissue evidence="2">Muscle</tissue>
    </source>
</reference>
<feature type="region of interest" description="Disordered" evidence="1">
    <location>
        <begin position="1"/>
        <end position="51"/>
    </location>
</feature>
<dbReference type="GO" id="GO:0102102">
    <property type="term" value="F:homocarnosine synthase activity"/>
    <property type="evidence" value="ECO:0007669"/>
    <property type="project" value="TreeGrafter"/>
</dbReference>
<feature type="non-terminal residue" evidence="2">
    <location>
        <position position="1"/>
    </location>
</feature>
<dbReference type="PANTHER" id="PTHR48066">
    <property type="entry name" value="CARNOSINE SYNTHASE 1"/>
    <property type="match status" value="1"/>
</dbReference>
<dbReference type="PANTHER" id="PTHR48066:SF1">
    <property type="entry name" value="CARNOSINE SYNTHASE 1"/>
    <property type="match status" value="1"/>
</dbReference>
<proteinExistence type="predicted"/>
<sequence>QLSVEQLGAEQPLGMKEPEWSGPEALCPGWLDEELSNGEVPEDTGDPDPATHAYKQLQSALSQEGLPPTTDRTAEPRTAGFGALDMTVCVLGSPTAFLPVLLEGGTRCPGGYGPKPPCACPHVPLGCCLSPCSPAGAMVLCLAPAWASRVPSETTPGAWSLLLSRGVSFEAGGRSTLEEFAPPRRATYVTGAFGAEGSWAGELARDLDCPTGGSAPLARWLED</sequence>
<evidence type="ECO:0000313" key="3">
    <source>
        <dbReference type="Proteomes" id="UP000562322"/>
    </source>
</evidence>
<dbReference type="OrthoDB" id="434648at2759"/>
<dbReference type="GO" id="GO:0035499">
    <property type="term" value="P:carnosine biosynthetic process"/>
    <property type="evidence" value="ECO:0007669"/>
    <property type="project" value="InterPro"/>
</dbReference>
<dbReference type="EMBL" id="VXAV01031204">
    <property type="protein sequence ID" value="NXL96125.1"/>
    <property type="molecule type" value="Genomic_DNA"/>
</dbReference>
<protein>
    <submittedName>
        <fullName evidence="2">CRNS1 synthase</fullName>
    </submittedName>
</protein>
<accession>A0A7L0WX94</accession>
<keyword evidence="3" id="KW-1185">Reference proteome</keyword>
<feature type="compositionally biased region" description="Acidic residues" evidence="1">
    <location>
        <begin position="31"/>
        <end position="46"/>
    </location>
</feature>
<dbReference type="Proteomes" id="UP000562322">
    <property type="component" value="Unassembled WGS sequence"/>
</dbReference>
<gene>
    <name evidence="2" type="primary">Carns1</name>
    <name evidence="2" type="ORF">ALELAT_R15415</name>
</gene>
<feature type="non-terminal residue" evidence="2">
    <location>
        <position position="223"/>
    </location>
</feature>
<dbReference type="GO" id="GO:0047730">
    <property type="term" value="F:carnosine synthase activity"/>
    <property type="evidence" value="ECO:0007669"/>
    <property type="project" value="InterPro"/>
</dbReference>
<dbReference type="GO" id="GO:0016887">
    <property type="term" value="F:ATP hydrolysis activity"/>
    <property type="evidence" value="ECO:0007669"/>
    <property type="project" value="InterPro"/>
</dbReference>